<evidence type="ECO:0000313" key="1">
    <source>
        <dbReference type="EMBL" id="CAB4123362.1"/>
    </source>
</evidence>
<proteinExistence type="predicted"/>
<sequence length="149" mass="16487">MDKAVYENSVVYSNLTWEGTPINVHALQWFDTDTGWIEFNDGSANEDITVLPDWANNAMAAWQIAYDNAHAPPAPPTADANKQTARQLLADTDWATISDITDPLKSNPYLTNASDFIAYRNKIRPLAINPIAGNITWPAVPSAKWAQND</sequence>
<accession>A0A6J5KQ72</accession>
<gene>
    <name evidence="1" type="ORF">UFOVP42_41</name>
</gene>
<dbReference type="EMBL" id="LR796169">
    <property type="protein sequence ID" value="CAB4123362.1"/>
    <property type="molecule type" value="Genomic_DNA"/>
</dbReference>
<protein>
    <submittedName>
        <fullName evidence="1">Uncharacterized protein</fullName>
    </submittedName>
</protein>
<organism evidence="1">
    <name type="scientific">uncultured Caudovirales phage</name>
    <dbReference type="NCBI Taxonomy" id="2100421"/>
    <lineage>
        <taxon>Viruses</taxon>
        <taxon>Duplodnaviria</taxon>
        <taxon>Heunggongvirae</taxon>
        <taxon>Uroviricota</taxon>
        <taxon>Caudoviricetes</taxon>
        <taxon>Peduoviridae</taxon>
        <taxon>Maltschvirus</taxon>
        <taxon>Maltschvirus maltsch</taxon>
    </lineage>
</organism>
<reference evidence="1" key="1">
    <citation type="submission" date="2020-04" db="EMBL/GenBank/DDBJ databases">
        <authorList>
            <person name="Chiriac C."/>
            <person name="Salcher M."/>
            <person name="Ghai R."/>
            <person name="Kavagutti S V."/>
        </authorList>
    </citation>
    <scope>NUCLEOTIDE SEQUENCE</scope>
</reference>
<name>A0A6J5KQ72_9CAUD</name>